<feature type="compositionally biased region" description="Low complexity" evidence="8">
    <location>
        <begin position="1661"/>
        <end position="1686"/>
    </location>
</feature>
<reference evidence="9" key="1">
    <citation type="journal article" date="2013" name="Genetics">
        <title>The draft genome and transcriptome of Panagrellus redivivus are shaped by the harsh demands of a free-living lifestyle.</title>
        <authorList>
            <person name="Srinivasan J."/>
            <person name="Dillman A.R."/>
            <person name="Macchietto M.G."/>
            <person name="Heikkinen L."/>
            <person name="Lakso M."/>
            <person name="Fracchia K.M."/>
            <person name="Antoshechkin I."/>
            <person name="Mortazavi A."/>
            <person name="Wong G."/>
            <person name="Sternberg P.W."/>
        </authorList>
    </citation>
    <scope>NUCLEOTIDE SEQUENCE [LARGE SCALE GENOMIC DNA]</scope>
    <source>
        <strain evidence="9">MT8872</strain>
    </source>
</reference>
<evidence type="ECO:0000256" key="3">
    <source>
        <dbReference type="ARBA" id="ARBA00019696"/>
    </source>
</evidence>
<evidence type="ECO:0000256" key="2">
    <source>
        <dbReference type="ARBA" id="ARBA00010222"/>
    </source>
</evidence>
<evidence type="ECO:0000256" key="4">
    <source>
        <dbReference type="ARBA" id="ARBA00023015"/>
    </source>
</evidence>
<feature type="compositionally biased region" description="Gly residues" evidence="8">
    <location>
        <begin position="1750"/>
        <end position="1777"/>
    </location>
</feature>
<keyword evidence="9" id="KW-1185">Reference proteome</keyword>
<feature type="region of interest" description="Disordered" evidence="8">
    <location>
        <begin position="1421"/>
        <end position="1440"/>
    </location>
</feature>
<proteinExistence type="inferred from homology"/>
<feature type="region of interest" description="Disordered" evidence="8">
    <location>
        <begin position="1630"/>
        <end position="1815"/>
    </location>
</feature>
<keyword evidence="5" id="KW-0804">Transcription</keyword>
<evidence type="ECO:0000313" key="10">
    <source>
        <dbReference type="WBParaSite" id="Pan_g22388.t1"/>
    </source>
</evidence>
<evidence type="ECO:0000256" key="1">
    <source>
        <dbReference type="ARBA" id="ARBA00004123"/>
    </source>
</evidence>
<dbReference type="GO" id="GO:0010628">
    <property type="term" value="P:positive regulation of gene expression"/>
    <property type="evidence" value="ECO:0007669"/>
    <property type="project" value="TreeGrafter"/>
</dbReference>
<feature type="compositionally biased region" description="Low complexity" evidence="8">
    <location>
        <begin position="1427"/>
        <end position="1439"/>
    </location>
</feature>
<evidence type="ECO:0000256" key="8">
    <source>
        <dbReference type="SAM" id="MobiDB-lite"/>
    </source>
</evidence>
<reference evidence="10" key="2">
    <citation type="submission" date="2020-10" db="UniProtKB">
        <authorList>
            <consortium name="WormBaseParasite"/>
        </authorList>
    </citation>
    <scope>IDENTIFICATION</scope>
</reference>
<dbReference type="InterPro" id="IPR021629">
    <property type="entry name" value="Mediator_Med23"/>
</dbReference>
<evidence type="ECO:0000256" key="5">
    <source>
        <dbReference type="ARBA" id="ARBA00023163"/>
    </source>
</evidence>
<dbReference type="WBParaSite" id="Pan_g22388.t1">
    <property type="protein sequence ID" value="Pan_g22388.t1"/>
    <property type="gene ID" value="Pan_g22388"/>
</dbReference>
<accession>A0A7E4VNQ0</accession>
<comment type="similarity">
    <text evidence="2">Belongs to the Mediator complex subunit 23 family.</text>
</comment>
<dbReference type="PANTHER" id="PTHR12691:SF10">
    <property type="entry name" value="MEDIATOR OF RNA POLYMERASE II TRANSCRIPTION SUBUNIT 23"/>
    <property type="match status" value="1"/>
</dbReference>
<feature type="compositionally biased region" description="Pro residues" evidence="8">
    <location>
        <begin position="1801"/>
        <end position="1815"/>
    </location>
</feature>
<evidence type="ECO:0000256" key="7">
    <source>
        <dbReference type="ARBA" id="ARBA00031961"/>
    </source>
</evidence>
<dbReference type="Proteomes" id="UP000492821">
    <property type="component" value="Unassembled WGS sequence"/>
</dbReference>
<evidence type="ECO:0000256" key="6">
    <source>
        <dbReference type="ARBA" id="ARBA00023242"/>
    </source>
</evidence>
<dbReference type="GO" id="GO:0006357">
    <property type="term" value="P:regulation of transcription by RNA polymerase II"/>
    <property type="evidence" value="ECO:0007669"/>
    <property type="project" value="TreeGrafter"/>
</dbReference>
<comment type="subcellular location">
    <subcellularLocation>
        <location evidence="1">Nucleus</location>
    </subcellularLocation>
</comment>
<dbReference type="Pfam" id="PF11573">
    <property type="entry name" value="Med23"/>
    <property type="match status" value="1"/>
</dbReference>
<sequence length="1815" mass="202927">MAYRPIFTPCPQLYDDMEALCADRMRQLVTMVINGPLHVGSPIDEDLNVDMPEPSGPLESMEFRLIRLILDHIRNKKLTTVRKMFADIADNVDDREMLVDSAARLLGSVDDVYCGDVFKKVPFIFDHSDSNSFKYQVMIDDALTDIIMGFFTRKILNGTQALIAMLESIDFRKPIAMSKKKEKFLWDRIMEADYKGRKSAMTGLIQIIQNNERAPDLYCLQALRPIENMLIDLLDRKKHLVPAIVSISEIKNLGPKSLAYMFKRFADAIFDVQASFRPLAVIIELIGQTYMYPAITHPAFLSTNRWRLDGSGKIRTQIALPHSTEAQAPQTFLQYVLLKQPKLVMYEDDVNFQPLFMHTLRQVTEVICMLILEAMAAMEQPDVNMEDPVNQFNWQNISDVCANTLAHGSAQFKSLLEMLHAQLKELKYRKARGELMRVLLQYVGIMVFSSMRGNADYNFDFYKNLYDLYNLLYEEDTENFNTATGESIKVRFFAPAAIWLNLADRIEREQAAHPESAAQYLAPPKLVRCIEFIKDFLNGSKEIEEDFIAVIANSCTAQPDKFEQLFCSRILLQIETPIPNMQKWSLPYSWPSGCGTMALKMSLLESLSFTACQQLFKYLKIRLQVTLQQNETPCPALMESLARMTYVGDTKGNIKCLAHLFIGPKGNEFLAPYQLTLMSEFFSPRLKIISDTKIAPHMFIKAYDYMHHFINMRDSQSLLSYAALEAHFIRMFQWASPHCFRFYPPVVVKIAKPKFNLKSSPMEFFTGEVVVSPEVYGLFVMQYMRIHKMTSPSHFYASDWETADYAIIKHHAVPPAAKKWIPAKFRNMPVHQSPGEDWIKAVVEQTTADIDHFCGRNLNYFHAMFEKNDPRLFILLFRIIFEEVPLTRPMEFPIFAYQFLTQMTARYLIILTNALVDYIIWNLATIKQQDPDNRTRGAAHLVKSLNDFIFKHGFVPLDRFFFQLVTHPGDDVSVRLGLELVALFVEDNSNLDQRLSNLSNFLPSYFQMSYSHSHKYFLGMRQYYETFPELSYKELFHQRSLDNEHIPIYYTNLIERMLPAVDVLFQKLIEQEMDAAIFSALVKKFGFMYRYHPTPATFLYTTLFAMPPELVRVDTVREFVREVALNSDRDHLHKLNGIEKELRCAMLSECFLDRLEVATADEICRKLIDRVNRASTYKHQPPGFAAKDFRFAELPPAAATLTGANIELMVSKHSAGDIIDALYRCAFERPLEKPYDVLNAMALIVTTLPEHFQIYFVDKLEEFVVLPMLTKADDNPKALLESFSRDAFLASENQALSVLSVFHAYFQHCSYNGFTLLINKIKGLVSLIKTESQLIFMLRIIAPLIERCDMMDVTISCALCMYELIDNVLKEKKALILEDTVSDLLYYVKYTVIGYSNKEDVEEYVSRMPASMREKLKYLQMGGSDSEAQQKQTQEQAAAHRVLGHQPSQMQMAMMANLSRTSSQVPMNFPPGFNPQMHRMPMPQPGRGSVEAETVAPPIRVDMLPEYQPARISASEVGAPGHHPGGPHGGPMMPPHHPSGPGSNLAQSMPAMAAMLNQPPQNRPQFPPGFRGQMMGPPQGMHHHPGMMNPNFGHPSGGGNPMMQGGMPPGGGGMMQRFMPHGGYAGSPGPGQFGGMPPPGSHGSTPTSAAVGFPGPGPMGGPNSMGPPTSASVGFPGPGPSSSAGVGFPGPGPSSSASLGFPGPGPMGQPPSASVAGGFPGPGPMSNSGSAGVGFPGPGPMNPSSSAGVGFPGPGPMGQGHMGGIPNQGGLMQGGGIPPHMMGASGGNGFNFQPGTGQGPPMRPGMPPFGMPPGR</sequence>
<organism evidence="9 10">
    <name type="scientific">Panagrellus redivivus</name>
    <name type="common">Microworm</name>
    <dbReference type="NCBI Taxonomy" id="6233"/>
    <lineage>
        <taxon>Eukaryota</taxon>
        <taxon>Metazoa</taxon>
        <taxon>Ecdysozoa</taxon>
        <taxon>Nematoda</taxon>
        <taxon>Chromadorea</taxon>
        <taxon>Rhabditida</taxon>
        <taxon>Tylenchina</taxon>
        <taxon>Panagrolaimomorpha</taxon>
        <taxon>Panagrolaimoidea</taxon>
        <taxon>Panagrolaimidae</taxon>
        <taxon>Panagrellus</taxon>
    </lineage>
</organism>
<dbReference type="GO" id="GO:0005667">
    <property type="term" value="C:transcription regulator complex"/>
    <property type="evidence" value="ECO:0007669"/>
    <property type="project" value="TreeGrafter"/>
</dbReference>
<dbReference type="GO" id="GO:0016592">
    <property type="term" value="C:mediator complex"/>
    <property type="evidence" value="ECO:0007669"/>
    <property type="project" value="TreeGrafter"/>
</dbReference>
<protein>
    <recommendedName>
        <fullName evidence="3">Mediator of RNA polymerase II transcription subunit 23</fullName>
    </recommendedName>
    <alternativeName>
        <fullName evidence="7">Mediator complex subunit 23</fullName>
    </alternativeName>
</protein>
<evidence type="ECO:0000313" key="9">
    <source>
        <dbReference type="Proteomes" id="UP000492821"/>
    </source>
</evidence>
<feature type="region of interest" description="Disordered" evidence="8">
    <location>
        <begin position="1515"/>
        <end position="1547"/>
    </location>
</feature>
<keyword evidence="4" id="KW-0805">Transcription regulation</keyword>
<keyword evidence="6" id="KW-0539">Nucleus</keyword>
<name>A0A7E4VNQ0_PANRE</name>
<dbReference type="PANTHER" id="PTHR12691">
    <property type="entry name" value="MEDIATOR OF RNA POLYMERASE II TRANSCRIPTION SUBUNIT 23"/>
    <property type="match status" value="1"/>
</dbReference>